<reference evidence="2" key="1">
    <citation type="submission" date="2019-06" db="EMBL/GenBank/DDBJ databases">
        <authorList>
            <person name="Palmer J.M."/>
        </authorList>
    </citation>
    <scope>NUCLEOTIDE SEQUENCE</scope>
    <source>
        <strain evidence="2">TWF679</strain>
    </source>
</reference>
<feature type="compositionally biased region" description="Polar residues" evidence="1">
    <location>
        <begin position="42"/>
        <end position="68"/>
    </location>
</feature>
<dbReference type="AlphaFoldDB" id="A0A8H8VD39"/>
<sequence>MALIVSPANLFQADSRSSRLRLASELESTALSRRVQRPYKCSDQTGRLSISNSSEFPLTSLPSPSFKNPSPLEEYNSSPRKSRKSRSRRNSESISHSGFERWHNEEGLENRLENLALAKVPNFGRPRDSFNKDFSAEGFDNHYSGPPLSDLAVPLNFSEWDSSVAIYKTAPSQGDSAGSSGVSRQSDKSGRRNRPGYGTRDKYGDFPAGGRGRPGGDDGEPPSLPQPIEPPASDGKKYYACWFWLYDPVKYHSCGDIRKEAHHLKHVHLPKHFPNGLPSTLKHRMNYDAVWYVLFPGVDLPGMKDRDERLLDMARQYYTSTMTVHPPTTASRRDSALLSPDSARYRSGAGEGRRRSSVSLTRARRHSSSAHNYPVSYIGSSSPVRGRSTRDSSSNAGSRYDANYDYITPAENTSYNYNEECSLIPDGDSIANPVAMYLEYDGHADMSLAEDMQIDGMIRTNAHAFYPINPRIKVVDSSLNDAYFWDERHSDTEFDFKNYYLIHFSDRTTGADMLLSINSMEVLEREYYFNMKARANSDGFVIVHKLKIERGWVFIIWRRQERSDGGQRRQGYYQ</sequence>
<dbReference type="EMBL" id="WIWT01000023">
    <property type="protein sequence ID" value="KAF3214144.1"/>
    <property type="molecule type" value="Genomic_DNA"/>
</dbReference>
<feature type="compositionally biased region" description="Polar residues" evidence="1">
    <location>
        <begin position="170"/>
        <end position="184"/>
    </location>
</feature>
<accession>A0A8H8VD39</accession>
<name>A0A8H8VD39_ORBOL</name>
<dbReference type="OrthoDB" id="5345379at2759"/>
<feature type="region of interest" description="Disordered" evidence="1">
    <location>
        <begin position="170"/>
        <end position="231"/>
    </location>
</feature>
<evidence type="ECO:0000256" key="1">
    <source>
        <dbReference type="SAM" id="MobiDB-lite"/>
    </source>
</evidence>
<organism evidence="2 3">
    <name type="scientific">Orbilia oligospora</name>
    <name type="common">Nematode-trapping fungus</name>
    <name type="synonym">Arthrobotrys oligospora</name>
    <dbReference type="NCBI Taxonomy" id="2813651"/>
    <lineage>
        <taxon>Eukaryota</taxon>
        <taxon>Fungi</taxon>
        <taxon>Dikarya</taxon>
        <taxon>Ascomycota</taxon>
        <taxon>Pezizomycotina</taxon>
        <taxon>Orbiliomycetes</taxon>
        <taxon>Orbiliales</taxon>
        <taxon>Orbiliaceae</taxon>
        <taxon>Orbilia</taxon>
    </lineage>
</organism>
<feature type="region of interest" description="Disordered" evidence="1">
    <location>
        <begin position="322"/>
        <end position="399"/>
    </location>
</feature>
<comment type="caution">
    <text evidence="2">The sequence shown here is derived from an EMBL/GenBank/DDBJ whole genome shotgun (WGS) entry which is preliminary data.</text>
</comment>
<evidence type="ECO:0000313" key="3">
    <source>
        <dbReference type="Proteomes" id="UP000614610"/>
    </source>
</evidence>
<proteinExistence type="predicted"/>
<feature type="region of interest" description="Disordered" evidence="1">
    <location>
        <begin position="37"/>
        <end position="99"/>
    </location>
</feature>
<dbReference type="Proteomes" id="UP000614610">
    <property type="component" value="Unassembled WGS sequence"/>
</dbReference>
<evidence type="ECO:0000313" key="2">
    <source>
        <dbReference type="EMBL" id="KAF3214144.1"/>
    </source>
</evidence>
<gene>
    <name evidence="2" type="ORF">TWF679_005010</name>
</gene>
<protein>
    <submittedName>
        <fullName evidence="2">Uncharacterized protein</fullName>
    </submittedName>
</protein>